<comment type="similarity">
    <text evidence="4">Belongs to the bacterial secretin family.</text>
</comment>
<keyword evidence="5" id="KW-0175">Coiled coil</keyword>
<dbReference type="GO" id="GO:0015627">
    <property type="term" value="C:type II protein secretion system complex"/>
    <property type="evidence" value="ECO:0007669"/>
    <property type="project" value="TreeGrafter"/>
</dbReference>
<feature type="domain" description="Type II/III secretion system secretin-like" evidence="8">
    <location>
        <begin position="370"/>
        <end position="536"/>
    </location>
</feature>
<feature type="region of interest" description="Disordered" evidence="6">
    <location>
        <begin position="452"/>
        <end position="472"/>
    </location>
</feature>
<name>A0A1I4EVM2_9FIRM</name>
<dbReference type="PANTHER" id="PTHR30332:SF24">
    <property type="entry name" value="SECRETIN GSPD-RELATED"/>
    <property type="match status" value="1"/>
</dbReference>
<dbReference type="EMBL" id="FOTI01000001">
    <property type="protein sequence ID" value="SFL08577.1"/>
    <property type="molecule type" value="Genomic_DNA"/>
</dbReference>
<sequence>MFLKKKTLLLVLFLLCIFSLTVLAGPAQQIDQLEFKNADLADVLRTVATAADVNLITDSSVDGKITVTLKGISFAKALDLITQTKGLAYKWDDNTVVVAAPEKINSIYANITTEFVKANQNELENIGTIIRQLFPETQITLDPVRGQFILKGEAEQLNEIKTMIAELSSETPVSQPQTESKQLNESNIELYSANYQVLNAELEDLQSKLLVVNPALQIKINPLTNQITISGRQPEVNTALAMAKTYDESLEPTTENIRVDYVDTEQINEILTAFYPEIKVHVNQKRKEVIINGPRNQLANVESLIKSINKPRYQVVIETRVEEISTDFSREIGMDYASDGGIGTINIERNSDGDKINKLSYTWAEIFKLLDNSSDAKTLAKPSLMTLNGEEANMEILNKEPYEVTEDDDEGDTTTSWEYAEAGVKLKFTPWITENNEIEMKIAPEVSNFTENNAETASSDKTPPPATQTRKVETSLRLKNNETFAISGLIQTDKEGGIAKIPFFGDIPLLGKLFTHQTKGNKTNEIIIFVTPKIIKYGDEVSSKNVIKSSNFNLELGNSSNSSEPKAQVEQEVQLDNPSQPKTAATETVESVEPPAPPVKEDIIADYLAEKAQSREEILAQLSQNKAKQQYQDLTAAELEAILNK</sequence>
<feature type="signal peptide" evidence="7">
    <location>
        <begin position="1"/>
        <end position="24"/>
    </location>
</feature>
<dbReference type="PANTHER" id="PTHR30332">
    <property type="entry name" value="PROBABLE GENERAL SECRETION PATHWAY PROTEIN D"/>
    <property type="match status" value="1"/>
</dbReference>
<feature type="coiled-coil region" evidence="5">
    <location>
        <begin position="150"/>
        <end position="208"/>
    </location>
</feature>
<dbReference type="Gene3D" id="3.30.1370.120">
    <property type="match status" value="1"/>
</dbReference>
<evidence type="ECO:0000256" key="2">
    <source>
        <dbReference type="ARBA" id="ARBA00022729"/>
    </source>
</evidence>
<feature type="region of interest" description="Disordered" evidence="6">
    <location>
        <begin position="556"/>
        <end position="598"/>
    </location>
</feature>
<dbReference type="Proteomes" id="UP000199006">
    <property type="component" value="Unassembled WGS sequence"/>
</dbReference>
<feature type="chain" id="PRO_5038774680" evidence="7">
    <location>
        <begin position="25"/>
        <end position="645"/>
    </location>
</feature>
<protein>
    <submittedName>
        <fullName evidence="9">General secretion pathway protein D</fullName>
    </submittedName>
</protein>
<keyword evidence="2 7" id="KW-0732">Signal</keyword>
<keyword evidence="3" id="KW-0472">Membrane</keyword>
<dbReference type="RefSeq" id="WP_089858059.1">
    <property type="nucleotide sequence ID" value="NZ_FOTI01000001.1"/>
</dbReference>
<dbReference type="InterPro" id="IPR038591">
    <property type="entry name" value="NolW-like_sf"/>
</dbReference>
<evidence type="ECO:0000256" key="5">
    <source>
        <dbReference type="SAM" id="Coils"/>
    </source>
</evidence>
<dbReference type="GO" id="GO:0016020">
    <property type="term" value="C:membrane"/>
    <property type="evidence" value="ECO:0007669"/>
    <property type="project" value="UniProtKB-SubCell"/>
</dbReference>
<reference evidence="9 10" key="1">
    <citation type="submission" date="2016-10" db="EMBL/GenBank/DDBJ databases">
        <authorList>
            <person name="de Groot N.N."/>
        </authorList>
    </citation>
    <scope>NUCLEOTIDE SEQUENCE [LARGE SCALE GENOMIC DNA]</scope>
    <source>
        <strain evidence="9 10">ATCC 51327</strain>
    </source>
</reference>
<dbReference type="PRINTS" id="PR00811">
    <property type="entry name" value="BCTERIALGSPD"/>
</dbReference>
<organism evidence="9 10">
    <name type="scientific">Halanaerobium salsuginis</name>
    <dbReference type="NCBI Taxonomy" id="29563"/>
    <lineage>
        <taxon>Bacteria</taxon>
        <taxon>Bacillati</taxon>
        <taxon>Bacillota</taxon>
        <taxon>Clostridia</taxon>
        <taxon>Halanaerobiales</taxon>
        <taxon>Halanaerobiaceae</taxon>
        <taxon>Halanaerobium</taxon>
    </lineage>
</organism>
<evidence type="ECO:0000313" key="9">
    <source>
        <dbReference type="EMBL" id="SFL08577.1"/>
    </source>
</evidence>
<accession>A0A1I4EVM2</accession>
<dbReference type="Pfam" id="PF00263">
    <property type="entry name" value="Secretin"/>
    <property type="match status" value="1"/>
</dbReference>
<dbReference type="Gene3D" id="3.30.1370.130">
    <property type="match status" value="1"/>
</dbReference>
<dbReference type="InterPro" id="IPR004846">
    <property type="entry name" value="T2SS/T3SS_dom"/>
</dbReference>
<dbReference type="GO" id="GO:0009306">
    <property type="term" value="P:protein secretion"/>
    <property type="evidence" value="ECO:0007669"/>
    <property type="project" value="InterPro"/>
</dbReference>
<evidence type="ECO:0000256" key="3">
    <source>
        <dbReference type="ARBA" id="ARBA00023136"/>
    </source>
</evidence>
<dbReference type="AlphaFoldDB" id="A0A1I4EVM2"/>
<proteinExistence type="inferred from homology"/>
<keyword evidence="10" id="KW-1185">Reference proteome</keyword>
<evidence type="ECO:0000259" key="8">
    <source>
        <dbReference type="Pfam" id="PF00263"/>
    </source>
</evidence>
<dbReference type="InterPro" id="IPR050810">
    <property type="entry name" value="Bact_Secretion_Sys_Channel"/>
</dbReference>
<feature type="compositionally biased region" description="Polar residues" evidence="6">
    <location>
        <begin position="574"/>
        <end position="589"/>
    </location>
</feature>
<evidence type="ECO:0000256" key="4">
    <source>
        <dbReference type="RuleBase" id="RU004003"/>
    </source>
</evidence>
<evidence type="ECO:0000256" key="1">
    <source>
        <dbReference type="ARBA" id="ARBA00004370"/>
    </source>
</evidence>
<feature type="compositionally biased region" description="Polar residues" evidence="6">
    <location>
        <begin position="452"/>
        <end position="461"/>
    </location>
</feature>
<evidence type="ECO:0000313" key="10">
    <source>
        <dbReference type="Proteomes" id="UP000199006"/>
    </source>
</evidence>
<gene>
    <name evidence="9" type="ORF">SAMN02983006_00125</name>
</gene>
<evidence type="ECO:0000256" key="7">
    <source>
        <dbReference type="SAM" id="SignalP"/>
    </source>
</evidence>
<comment type="subcellular location">
    <subcellularLocation>
        <location evidence="1">Membrane</location>
    </subcellularLocation>
</comment>
<dbReference type="InterPro" id="IPR001775">
    <property type="entry name" value="GspD/PilQ"/>
</dbReference>
<dbReference type="STRING" id="29563.SAMN02983006_00125"/>
<dbReference type="OrthoDB" id="9779724at2"/>
<evidence type="ECO:0000256" key="6">
    <source>
        <dbReference type="SAM" id="MobiDB-lite"/>
    </source>
</evidence>